<dbReference type="InterPro" id="IPR024983">
    <property type="entry name" value="CHAT_dom"/>
</dbReference>
<dbReference type="Pfam" id="PF12770">
    <property type="entry name" value="CHAT"/>
    <property type="match status" value="1"/>
</dbReference>
<comment type="caution">
    <text evidence="2">The sequence shown here is derived from an EMBL/GenBank/DDBJ whole genome shotgun (WGS) entry which is preliminary data.</text>
</comment>
<evidence type="ECO:0000313" key="2">
    <source>
        <dbReference type="EMBL" id="KAJ7196652.1"/>
    </source>
</evidence>
<name>A0AAD6Y4T8_9AGAR</name>
<organism evidence="2 3">
    <name type="scientific">Mycena pura</name>
    <dbReference type="NCBI Taxonomy" id="153505"/>
    <lineage>
        <taxon>Eukaryota</taxon>
        <taxon>Fungi</taxon>
        <taxon>Dikarya</taxon>
        <taxon>Basidiomycota</taxon>
        <taxon>Agaricomycotina</taxon>
        <taxon>Agaricomycetes</taxon>
        <taxon>Agaricomycetidae</taxon>
        <taxon>Agaricales</taxon>
        <taxon>Marasmiineae</taxon>
        <taxon>Mycenaceae</taxon>
        <taxon>Mycena</taxon>
    </lineage>
</organism>
<keyword evidence="3" id="KW-1185">Reference proteome</keyword>
<sequence>MVKSFAVALMNRFEKLGSMKDLVATLRYNAEAVKITPPGHPEYSERLQHFAASFAKRFMQLGDQQDLVCAHFLYNLSSAYKPSDPEFSWHSALSWADLAKRFQPEYCLRAFSVAFNLLPEVLWVGHSIPVRHDAVHRVGVGSATSNAVNTCLGLKNPTAAVEFMEQGLATVFQQMLQLKTNVDQLPAVQAKEFQTMSSQLYTRAFADLLELVVDRNNLLAEIRKQPDAESFLLPKSYKDLRNASQAGPVVILNAHEDACHAIIILTPSSEPVYFAINVTVEQLEGQKTFMKKLLRRCHVRSGRDSGTSRLFGHMEEFSVKGTQECFTDLLTWIWTRIVQPVYQALESHGISKGRLWWLPTGAFTSLPLHACPPTDHFVHSYTATLGSLIEARARKPSNMKSEVGIVGVSYTDSSGANYLRGVQPEVSNILTAIPKSLVKALENQSATPQAVKTQLQDCSWLHLACHGKQDLSQPTKSHLLLYEGKLELETILKMPLNNAEVVFLAACQTAMGDSQLVNESFHLGGGLITAGFRGAIGTTWAMNDQDGPIVAKTFYSHLFRDGRQPEATDAAEALHLAVKELRDNNVSYERWIPFIHMGV</sequence>
<gene>
    <name evidence="2" type="ORF">GGX14DRAFT_403115</name>
</gene>
<reference evidence="2" key="1">
    <citation type="submission" date="2023-03" db="EMBL/GenBank/DDBJ databases">
        <title>Massive genome expansion in bonnet fungi (Mycena s.s.) driven by repeated elements and novel gene families across ecological guilds.</title>
        <authorList>
            <consortium name="Lawrence Berkeley National Laboratory"/>
            <person name="Harder C.B."/>
            <person name="Miyauchi S."/>
            <person name="Viragh M."/>
            <person name="Kuo A."/>
            <person name="Thoen E."/>
            <person name="Andreopoulos B."/>
            <person name="Lu D."/>
            <person name="Skrede I."/>
            <person name="Drula E."/>
            <person name="Henrissat B."/>
            <person name="Morin E."/>
            <person name="Kohler A."/>
            <person name="Barry K."/>
            <person name="LaButti K."/>
            <person name="Morin E."/>
            <person name="Salamov A."/>
            <person name="Lipzen A."/>
            <person name="Mereny Z."/>
            <person name="Hegedus B."/>
            <person name="Baldrian P."/>
            <person name="Stursova M."/>
            <person name="Weitz H."/>
            <person name="Taylor A."/>
            <person name="Grigoriev I.V."/>
            <person name="Nagy L.G."/>
            <person name="Martin F."/>
            <person name="Kauserud H."/>
        </authorList>
    </citation>
    <scope>NUCLEOTIDE SEQUENCE</scope>
    <source>
        <strain evidence="2">9144</strain>
    </source>
</reference>
<protein>
    <submittedName>
        <fullName evidence="2">CHAT domain-containing protein</fullName>
    </submittedName>
</protein>
<dbReference type="EMBL" id="JARJCW010000082">
    <property type="protein sequence ID" value="KAJ7196652.1"/>
    <property type="molecule type" value="Genomic_DNA"/>
</dbReference>
<proteinExistence type="predicted"/>
<evidence type="ECO:0000259" key="1">
    <source>
        <dbReference type="Pfam" id="PF12770"/>
    </source>
</evidence>
<dbReference type="Proteomes" id="UP001219525">
    <property type="component" value="Unassembled WGS sequence"/>
</dbReference>
<feature type="domain" description="CHAT" evidence="1">
    <location>
        <begin position="328"/>
        <end position="598"/>
    </location>
</feature>
<evidence type="ECO:0000313" key="3">
    <source>
        <dbReference type="Proteomes" id="UP001219525"/>
    </source>
</evidence>
<dbReference type="AlphaFoldDB" id="A0AAD6Y4T8"/>
<accession>A0AAD6Y4T8</accession>